<dbReference type="Proteomes" id="UP001143747">
    <property type="component" value="Unassembled WGS sequence"/>
</dbReference>
<accession>A0A9Q4KT85</accession>
<feature type="transmembrane region" description="Helical" evidence="1">
    <location>
        <begin position="98"/>
        <end position="118"/>
    </location>
</feature>
<dbReference type="GO" id="GO:0016787">
    <property type="term" value="F:hydrolase activity"/>
    <property type="evidence" value="ECO:0007669"/>
    <property type="project" value="UniProtKB-KW"/>
</dbReference>
<sequence length="231" mass="25375">MRGDDHVVLSMATALLCISPFLAVDLTVECLWGCVFFMVGVYGGSRLPDADVAATKGLHPRNCRGLLFSGISIVIISVVRVIYRLMGLRFNRRHRHSLHTIFGVFVAVCVIGGLTGIILVDGGWWSDALYLLYAGILCGGFLHLAEDCCTVTGLNPFMPFSSLHLNGAINTGDYGDRRPVLYAKFLVCMAALVIAGGYVYHVPAGNLFIPVLAFTVVFWFIFYRFSQYLHA</sequence>
<reference evidence="2" key="1">
    <citation type="submission" date="2022-01" db="EMBL/GenBank/DDBJ databases">
        <title>Draft genome of Methanogenium marinum DSM 15558.</title>
        <authorList>
            <person name="Chen S.-C."/>
            <person name="You Y.-T."/>
        </authorList>
    </citation>
    <scope>NUCLEOTIDE SEQUENCE</scope>
    <source>
        <strain evidence="2">DSM 15558</strain>
    </source>
</reference>
<evidence type="ECO:0000313" key="3">
    <source>
        <dbReference type="Proteomes" id="UP001143747"/>
    </source>
</evidence>
<comment type="caution">
    <text evidence="2">The sequence shown here is derived from an EMBL/GenBank/DDBJ whole genome shotgun (WGS) entry which is preliminary data.</text>
</comment>
<organism evidence="2 3">
    <name type="scientific">Methanogenium marinum</name>
    <dbReference type="NCBI Taxonomy" id="348610"/>
    <lineage>
        <taxon>Archaea</taxon>
        <taxon>Methanobacteriati</taxon>
        <taxon>Methanobacteriota</taxon>
        <taxon>Stenosarchaea group</taxon>
        <taxon>Methanomicrobia</taxon>
        <taxon>Methanomicrobiales</taxon>
        <taxon>Methanomicrobiaceae</taxon>
        <taxon>Methanogenium</taxon>
    </lineage>
</organism>
<protein>
    <submittedName>
        <fullName evidence="2">Metal-dependent hydrolase</fullName>
    </submittedName>
</protein>
<keyword evidence="1" id="KW-0812">Transmembrane</keyword>
<feature type="transmembrane region" description="Helical" evidence="1">
    <location>
        <begin position="181"/>
        <end position="201"/>
    </location>
</feature>
<evidence type="ECO:0000313" key="2">
    <source>
        <dbReference type="EMBL" id="MDE4908281.1"/>
    </source>
</evidence>
<feature type="transmembrane region" description="Helical" evidence="1">
    <location>
        <begin position="66"/>
        <end position="86"/>
    </location>
</feature>
<feature type="transmembrane region" description="Helical" evidence="1">
    <location>
        <begin position="207"/>
        <end position="225"/>
    </location>
</feature>
<keyword evidence="1" id="KW-0472">Membrane</keyword>
<proteinExistence type="predicted"/>
<evidence type="ECO:0000256" key="1">
    <source>
        <dbReference type="SAM" id="Phobius"/>
    </source>
</evidence>
<dbReference type="Pfam" id="PF04307">
    <property type="entry name" value="YdjM"/>
    <property type="match status" value="1"/>
</dbReference>
<keyword evidence="3" id="KW-1185">Reference proteome</keyword>
<dbReference type="AlphaFoldDB" id="A0A9Q4KT85"/>
<keyword evidence="2" id="KW-0378">Hydrolase</keyword>
<feature type="transmembrane region" description="Helical" evidence="1">
    <location>
        <begin position="124"/>
        <end position="145"/>
    </location>
</feature>
<dbReference type="EMBL" id="JAKELO010000002">
    <property type="protein sequence ID" value="MDE4908281.1"/>
    <property type="molecule type" value="Genomic_DNA"/>
</dbReference>
<keyword evidence="1" id="KW-1133">Transmembrane helix</keyword>
<gene>
    <name evidence="2" type="ORF">L0665_06615</name>
</gene>
<name>A0A9Q4KT85_9EURY</name>
<dbReference type="InterPro" id="IPR007404">
    <property type="entry name" value="YdjM-like"/>
</dbReference>
<dbReference type="RefSeq" id="WP_274924913.1">
    <property type="nucleotide sequence ID" value="NZ_JAKELO010000002.1"/>
</dbReference>